<dbReference type="EMBL" id="FXBL01000004">
    <property type="protein sequence ID" value="SMH37721.1"/>
    <property type="molecule type" value="Genomic_DNA"/>
</dbReference>
<feature type="chain" id="PRO_5013208363" evidence="1">
    <location>
        <begin position="27"/>
        <end position="160"/>
    </location>
</feature>
<accession>A0A1X7NIR6</accession>
<evidence type="ECO:0000313" key="3">
    <source>
        <dbReference type="Proteomes" id="UP000193083"/>
    </source>
</evidence>
<evidence type="ECO:0000313" key="2">
    <source>
        <dbReference type="EMBL" id="SMH37721.1"/>
    </source>
</evidence>
<keyword evidence="1" id="KW-0732">Signal</keyword>
<sequence length="160" mass="16331">MSIGRKSLLASVVLATALTGAGEAYAAKLFKGIVVITARTNTGLCMAEYDISESFVVEYLANVGAETTPERLSIMSTNGSLLLSNADATPTLRGAGRVSVAGNIFARPVAIPSINTQFSISAVVANTVTVTMSGTANSLGIPGCNVTIRGALTYLPPGGY</sequence>
<feature type="signal peptide" evidence="1">
    <location>
        <begin position="1"/>
        <end position="26"/>
    </location>
</feature>
<dbReference type="AlphaFoldDB" id="A0A1X7NIR6"/>
<reference evidence="2 3" key="1">
    <citation type="submission" date="2017-04" db="EMBL/GenBank/DDBJ databases">
        <authorList>
            <person name="Afonso C.L."/>
            <person name="Miller P.J."/>
            <person name="Scott M.A."/>
            <person name="Spackman E."/>
            <person name="Goraichik I."/>
            <person name="Dimitrov K.M."/>
            <person name="Suarez D.L."/>
            <person name="Swayne D.E."/>
        </authorList>
    </citation>
    <scope>NUCLEOTIDE SEQUENCE [LARGE SCALE GENOMIC DNA]</scope>
    <source>
        <strain evidence="2 3">B5P</strain>
    </source>
</reference>
<dbReference type="Proteomes" id="UP000193083">
    <property type="component" value="Unassembled WGS sequence"/>
</dbReference>
<keyword evidence="3" id="KW-1185">Reference proteome</keyword>
<name>A0A1X7NIR6_9HYPH</name>
<protein>
    <submittedName>
        <fullName evidence="2">Uncharacterized protein</fullName>
    </submittedName>
</protein>
<organism evidence="2 3">
    <name type="scientific">Mesorhizobium australicum</name>
    <dbReference type="NCBI Taxonomy" id="536018"/>
    <lineage>
        <taxon>Bacteria</taxon>
        <taxon>Pseudomonadati</taxon>
        <taxon>Pseudomonadota</taxon>
        <taxon>Alphaproteobacteria</taxon>
        <taxon>Hyphomicrobiales</taxon>
        <taxon>Phyllobacteriaceae</taxon>
        <taxon>Mesorhizobium</taxon>
    </lineage>
</organism>
<proteinExistence type="predicted"/>
<gene>
    <name evidence="2" type="ORF">SAMN02982922_1944</name>
</gene>
<evidence type="ECO:0000256" key="1">
    <source>
        <dbReference type="SAM" id="SignalP"/>
    </source>
</evidence>
<dbReference type="RefSeq" id="WP_085463978.1">
    <property type="nucleotide sequence ID" value="NZ_FXBL01000004.1"/>
</dbReference>